<organism evidence="1 2">
    <name type="scientific">Vreelandella sedimenti</name>
    <dbReference type="NCBI Taxonomy" id="2729618"/>
    <lineage>
        <taxon>Bacteria</taxon>
        <taxon>Pseudomonadati</taxon>
        <taxon>Pseudomonadota</taxon>
        <taxon>Gammaproteobacteria</taxon>
        <taxon>Oceanospirillales</taxon>
        <taxon>Halomonadaceae</taxon>
        <taxon>Vreelandella</taxon>
    </lineage>
</organism>
<dbReference type="AlphaFoldDB" id="A0A7Z0N3I6"/>
<dbReference type="Gene3D" id="1.10.150.750">
    <property type="match status" value="1"/>
</dbReference>
<dbReference type="Gene3D" id="3.40.50.1000">
    <property type="entry name" value="HAD superfamily/HAD-like"/>
    <property type="match status" value="1"/>
</dbReference>
<keyword evidence="2" id="KW-1185">Reference proteome</keyword>
<dbReference type="EMBL" id="JACCGK010000001">
    <property type="protein sequence ID" value="NYT70950.1"/>
    <property type="molecule type" value="Genomic_DNA"/>
</dbReference>
<dbReference type="InterPro" id="IPR036412">
    <property type="entry name" value="HAD-like_sf"/>
</dbReference>
<gene>
    <name evidence="1" type="ORF">HZU72_00705</name>
</gene>
<dbReference type="InterPro" id="IPR023214">
    <property type="entry name" value="HAD_sf"/>
</dbReference>
<reference evidence="1 2" key="1">
    <citation type="submission" date="2020-07" db="EMBL/GenBank/DDBJ databases">
        <title>Halomonas sp. QX-2 draft genome sequence.</title>
        <authorList>
            <person name="Qiu X."/>
        </authorList>
    </citation>
    <scope>NUCLEOTIDE SEQUENCE [LARGE SCALE GENOMIC DNA]</scope>
    <source>
        <strain evidence="1 2">QX-2</strain>
    </source>
</reference>
<protein>
    <recommendedName>
        <fullName evidence="3">HAD family hydrolase</fullName>
    </recommendedName>
</protein>
<evidence type="ECO:0000313" key="1">
    <source>
        <dbReference type="EMBL" id="NYT70950.1"/>
    </source>
</evidence>
<evidence type="ECO:0000313" key="2">
    <source>
        <dbReference type="Proteomes" id="UP000520876"/>
    </source>
</evidence>
<proteinExistence type="predicted"/>
<sequence length="214" mass="23729">MPLTDYTTLCMDAHGVLIDRDRGIVRGLAPLLAMLPNPPPQKQVLADYVHALHELTDEQMGAVSAHCTVYRTLASRWGLEADWQQGIEFASALGFGSLYEDAPGAIHYLRKFYQLRVVTSLNEQEFFAFNQRIGLSGSERLTTGSFVAARAKLREMEADSQVLLLTAGPPSVNSRGGHCRITRSAKAEHPQTQSFISLSDFIYQHQLALRGELL</sequence>
<comment type="caution">
    <text evidence="1">The sequence shown here is derived from an EMBL/GenBank/DDBJ whole genome shotgun (WGS) entry which is preliminary data.</text>
</comment>
<evidence type="ECO:0008006" key="3">
    <source>
        <dbReference type="Google" id="ProtNLM"/>
    </source>
</evidence>
<dbReference type="RefSeq" id="WP_180089651.1">
    <property type="nucleotide sequence ID" value="NZ_CAXAZJ010000001.1"/>
</dbReference>
<accession>A0A7Z0N3I6</accession>
<dbReference type="SUPFAM" id="SSF56784">
    <property type="entry name" value="HAD-like"/>
    <property type="match status" value="1"/>
</dbReference>
<dbReference type="Proteomes" id="UP000520876">
    <property type="component" value="Unassembled WGS sequence"/>
</dbReference>
<name>A0A7Z0N3I6_9GAMM</name>